<sequence length="371" mass="40992">MTTLRSPVLERVDDATERARLDGKPPRAKERDPWFDTIKMALVALVVVGHSWKGLLPANAGVTWAYDFLYAWHVPAFVLVTGYLSRGFRWTPEKLWSLVRTVAVPYVIFEAALAWFRYHVGGVALNDLFKDPHWPMWYLAALFFWRLVTPAVLALPRRLVVPLAVATSLAAGLFAGQVMDSARIFGLLPFFVLGLVLHDVDWNRLRSSTLVPYAVLGFLGIALVTRYTEVWGKTDWLYYNSTYDQLGVSTGQALATRAFVLALGLVGAFSFFVLVPKTASWFARLGSATLIVYLWHGFVVLTAEYVGFPGWAATHAAVAFGLATVGALTLALTLASPPVARVLNVAVDPIGWLDRRRQQVVEAVSADPRSG</sequence>
<dbReference type="AlphaFoldDB" id="A0A3N0DZW6"/>
<keyword evidence="1" id="KW-0472">Membrane</keyword>
<dbReference type="OrthoDB" id="6623990at2"/>
<dbReference type="Pfam" id="PF01757">
    <property type="entry name" value="Acyl_transf_3"/>
    <property type="match status" value="1"/>
</dbReference>
<keyword evidence="1" id="KW-1133">Transmembrane helix</keyword>
<keyword evidence="4" id="KW-1185">Reference proteome</keyword>
<feature type="transmembrane region" description="Helical" evidence="1">
    <location>
        <begin position="254"/>
        <end position="274"/>
    </location>
</feature>
<comment type="caution">
    <text evidence="3">The sequence shown here is derived from an EMBL/GenBank/DDBJ whole genome shotgun (WGS) entry which is preliminary data.</text>
</comment>
<dbReference type="GO" id="GO:0016747">
    <property type="term" value="F:acyltransferase activity, transferring groups other than amino-acyl groups"/>
    <property type="evidence" value="ECO:0007669"/>
    <property type="project" value="InterPro"/>
</dbReference>
<dbReference type="RefSeq" id="WP_148044934.1">
    <property type="nucleotide sequence ID" value="NZ_RJSG01000001.1"/>
</dbReference>
<protein>
    <recommendedName>
        <fullName evidence="2">Acyltransferase 3 domain-containing protein</fullName>
    </recommendedName>
</protein>
<feature type="transmembrane region" description="Helical" evidence="1">
    <location>
        <begin position="136"/>
        <end position="154"/>
    </location>
</feature>
<feature type="transmembrane region" description="Helical" evidence="1">
    <location>
        <begin position="97"/>
        <end position="116"/>
    </location>
</feature>
<feature type="transmembrane region" description="Helical" evidence="1">
    <location>
        <begin position="159"/>
        <end position="176"/>
    </location>
</feature>
<evidence type="ECO:0000259" key="2">
    <source>
        <dbReference type="Pfam" id="PF01757"/>
    </source>
</evidence>
<gene>
    <name evidence="3" type="ORF">EFL95_01285</name>
</gene>
<organism evidence="3 4">
    <name type="scientific">Nocardioides marmorisolisilvae</name>
    <dbReference type="NCBI Taxonomy" id="1542737"/>
    <lineage>
        <taxon>Bacteria</taxon>
        <taxon>Bacillati</taxon>
        <taxon>Actinomycetota</taxon>
        <taxon>Actinomycetes</taxon>
        <taxon>Propionibacteriales</taxon>
        <taxon>Nocardioidaceae</taxon>
        <taxon>Nocardioides</taxon>
    </lineage>
</organism>
<accession>A0A3N0DZW6</accession>
<feature type="transmembrane region" description="Helical" evidence="1">
    <location>
        <begin position="64"/>
        <end position="85"/>
    </location>
</feature>
<feature type="transmembrane region" description="Helical" evidence="1">
    <location>
        <begin position="313"/>
        <end position="335"/>
    </location>
</feature>
<feature type="transmembrane region" description="Helical" evidence="1">
    <location>
        <begin position="210"/>
        <end position="228"/>
    </location>
</feature>
<dbReference type="PANTHER" id="PTHR37312:SF1">
    <property type="entry name" value="MEMBRANE-BOUND ACYLTRANSFERASE YKRP-RELATED"/>
    <property type="match status" value="1"/>
</dbReference>
<dbReference type="Proteomes" id="UP000277094">
    <property type="component" value="Unassembled WGS sequence"/>
</dbReference>
<name>A0A3N0DZW6_9ACTN</name>
<dbReference type="InterPro" id="IPR052734">
    <property type="entry name" value="Nod_factor_acetyltransferase"/>
</dbReference>
<evidence type="ECO:0000313" key="3">
    <source>
        <dbReference type="EMBL" id="RNL81043.1"/>
    </source>
</evidence>
<evidence type="ECO:0000256" key="1">
    <source>
        <dbReference type="SAM" id="Phobius"/>
    </source>
</evidence>
<feature type="transmembrane region" description="Helical" evidence="1">
    <location>
        <begin position="182"/>
        <end position="198"/>
    </location>
</feature>
<proteinExistence type="predicted"/>
<keyword evidence="1" id="KW-0812">Transmembrane</keyword>
<dbReference type="PANTHER" id="PTHR37312">
    <property type="entry name" value="MEMBRANE-BOUND ACYLTRANSFERASE YKRP-RELATED"/>
    <property type="match status" value="1"/>
</dbReference>
<feature type="transmembrane region" description="Helical" evidence="1">
    <location>
        <begin position="281"/>
        <end position="301"/>
    </location>
</feature>
<evidence type="ECO:0000313" key="4">
    <source>
        <dbReference type="Proteomes" id="UP000277094"/>
    </source>
</evidence>
<dbReference type="InterPro" id="IPR002656">
    <property type="entry name" value="Acyl_transf_3_dom"/>
</dbReference>
<dbReference type="EMBL" id="RJSG01000001">
    <property type="protein sequence ID" value="RNL81043.1"/>
    <property type="molecule type" value="Genomic_DNA"/>
</dbReference>
<feature type="domain" description="Acyltransferase 3" evidence="2">
    <location>
        <begin position="33"/>
        <end position="333"/>
    </location>
</feature>
<reference evidence="3 4" key="1">
    <citation type="submission" date="2018-11" db="EMBL/GenBank/DDBJ databases">
        <authorList>
            <person name="Li F."/>
        </authorList>
    </citation>
    <scope>NUCLEOTIDE SEQUENCE [LARGE SCALE GENOMIC DNA]</scope>
    <source>
        <strain evidence="3 4">KIS18-7</strain>
    </source>
</reference>